<keyword evidence="3" id="KW-1185">Reference proteome</keyword>
<feature type="compositionally biased region" description="Basic and acidic residues" evidence="1">
    <location>
        <begin position="14"/>
        <end position="28"/>
    </location>
</feature>
<feature type="region of interest" description="Disordered" evidence="1">
    <location>
        <begin position="1"/>
        <end position="39"/>
    </location>
</feature>
<protein>
    <submittedName>
        <fullName evidence="2">Uncharacterized protein</fullName>
    </submittedName>
</protein>
<dbReference type="AlphaFoldDB" id="A0A6G1BST0"/>
<evidence type="ECO:0000256" key="1">
    <source>
        <dbReference type="SAM" id="MobiDB-lite"/>
    </source>
</evidence>
<comment type="caution">
    <text evidence="2">The sequence shown here is derived from an EMBL/GenBank/DDBJ whole genome shotgun (WGS) entry which is preliminary data.</text>
</comment>
<gene>
    <name evidence="2" type="ORF">E2562_004277</name>
</gene>
<evidence type="ECO:0000313" key="3">
    <source>
        <dbReference type="Proteomes" id="UP000479710"/>
    </source>
</evidence>
<reference evidence="2 3" key="1">
    <citation type="submission" date="2019-11" db="EMBL/GenBank/DDBJ databases">
        <title>Whole genome sequence of Oryza granulata.</title>
        <authorList>
            <person name="Li W."/>
        </authorList>
    </citation>
    <scope>NUCLEOTIDE SEQUENCE [LARGE SCALE GENOMIC DNA]</scope>
    <source>
        <strain evidence="3">cv. Menghai</strain>
        <tissue evidence="2">Leaf</tissue>
    </source>
</reference>
<sequence>MENRQPSVAPGGHDNSRAGDGRNEKWHESNNSSLFDGVRGRVPRQVDKYCIIIVSVQRSIEYVRSRKAEASKAVPKSSPRASN</sequence>
<organism evidence="2 3">
    <name type="scientific">Oryza meyeriana var. granulata</name>
    <dbReference type="NCBI Taxonomy" id="110450"/>
    <lineage>
        <taxon>Eukaryota</taxon>
        <taxon>Viridiplantae</taxon>
        <taxon>Streptophyta</taxon>
        <taxon>Embryophyta</taxon>
        <taxon>Tracheophyta</taxon>
        <taxon>Spermatophyta</taxon>
        <taxon>Magnoliopsida</taxon>
        <taxon>Liliopsida</taxon>
        <taxon>Poales</taxon>
        <taxon>Poaceae</taxon>
        <taxon>BOP clade</taxon>
        <taxon>Oryzoideae</taxon>
        <taxon>Oryzeae</taxon>
        <taxon>Oryzinae</taxon>
        <taxon>Oryza</taxon>
        <taxon>Oryza meyeriana</taxon>
    </lineage>
</organism>
<dbReference type="Proteomes" id="UP000479710">
    <property type="component" value="Unassembled WGS sequence"/>
</dbReference>
<name>A0A6G1BST0_9ORYZ</name>
<dbReference type="EMBL" id="SPHZ02000011">
    <property type="protein sequence ID" value="KAF0890791.1"/>
    <property type="molecule type" value="Genomic_DNA"/>
</dbReference>
<proteinExistence type="predicted"/>
<evidence type="ECO:0000313" key="2">
    <source>
        <dbReference type="EMBL" id="KAF0890791.1"/>
    </source>
</evidence>
<accession>A0A6G1BST0</accession>